<dbReference type="PRINTS" id="PR00376">
    <property type="entry name" value="IL1BCENZYME"/>
</dbReference>
<feature type="compositionally biased region" description="Low complexity" evidence="8">
    <location>
        <begin position="12"/>
        <end position="22"/>
    </location>
</feature>
<dbReference type="PROSITE" id="PS01121">
    <property type="entry name" value="CASPASE_HIS"/>
    <property type="match status" value="1"/>
</dbReference>
<dbReference type="PROSITE" id="PS50207">
    <property type="entry name" value="CASPASE_P10"/>
    <property type="match status" value="1"/>
</dbReference>
<dbReference type="GeneID" id="103590595"/>
<reference evidence="13" key="1">
    <citation type="submission" date="2025-08" db="UniProtKB">
        <authorList>
            <consortium name="RefSeq"/>
        </authorList>
    </citation>
    <scope>IDENTIFICATION</scope>
</reference>
<keyword evidence="12" id="KW-1185">Reference proteome</keyword>
<comment type="similarity">
    <text evidence="1 7">Belongs to the peptidase C14A family.</text>
</comment>
<dbReference type="Gene3D" id="3.40.50.1460">
    <property type="match status" value="1"/>
</dbReference>
<dbReference type="InterPro" id="IPR001309">
    <property type="entry name" value="Pept_C14_p20"/>
</dbReference>
<feature type="compositionally biased region" description="Polar residues" evidence="8">
    <location>
        <begin position="1"/>
        <end position="11"/>
    </location>
</feature>
<dbReference type="PROSITE" id="PS50209">
    <property type="entry name" value="CARD"/>
    <property type="match status" value="1"/>
</dbReference>
<dbReference type="PANTHER" id="PTHR47901:SF8">
    <property type="entry name" value="CASPASE-3"/>
    <property type="match status" value="1"/>
</dbReference>
<feature type="compositionally biased region" description="Basic residues" evidence="8">
    <location>
        <begin position="66"/>
        <end position="75"/>
    </location>
</feature>
<dbReference type="Pfam" id="PF00656">
    <property type="entry name" value="Peptidase_C14"/>
    <property type="match status" value="1"/>
</dbReference>
<evidence type="ECO:0000313" key="13">
    <source>
        <dbReference type="RefSeq" id="XP_008571075.1"/>
    </source>
</evidence>
<sequence length="492" mass="53859">MSSKVPASGQETTGPTGGRNPPGDSPLPRRPPRAQVRALSALRFLRAQQGLGERRNWREIPEPARPRRVRGSARHAGKELPGKGTGPTGCSVRAPSATYYPCDLIFTPDMIEDIQRAGSGSRRDQARQLIIDLETRGSRALPLFISCLEDTAQDELASLLRSGAEKRSSSTEKPRQNTDLLCQEPQELSQADCGPALAGADCSSLLFLTCAEKRSSSTEKPRQNTDLVYVLSADPCGHCLIINNINFFPESGLKVRTGSDLDCQKLQHRFQLLHFSVEVKRDLTTQEMNLALVELAHRDHSAMDCCVVVILSHGHEVSHRQFPGAVCGIDGSSVSIERTVNIFNGTGCPSLRGKPKLFFIQACGGEVKDRGFEVASTSPKDRASGSNPEQDAAPFQEGSGTRDQPDAVSSLPTPSDIFVSYSTFPGFVSLRDPKSGSWYIEVLDSVLEKWARHEDLQSLLLRVGKTVADKGICKQMPGCFNFLRKKFFFKTD</sequence>
<dbReference type="InterPro" id="IPR033139">
    <property type="entry name" value="Caspase_cys_AS"/>
</dbReference>
<dbReference type="InterPro" id="IPR011029">
    <property type="entry name" value="DEATH-like_dom_sf"/>
</dbReference>
<feature type="domain" description="CARD" evidence="11">
    <location>
        <begin position="105"/>
        <end position="163"/>
    </location>
</feature>
<evidence type="ECO:0000256" key="2">
    <source>
        <dbReference type="ARBA" id="ARBA00022670"/>
    </source>
</evidence>
<keyword evidence="3" id="KW-0053">Apoptosis</keyword>
<feature type="compositionally biased region" description="Basic and acidic residues" evidence="8">
    <location>
        <begin position="55"/>
        <end position="65"/>
    </location>
</feature>
<proteinExistence type="inferred from homology"/>
<evidence type="ECO:0000256" key="1">
    <source>
        <dbReference type="ARBA" id="ARBA00010134"/>
    </source>
</evidence>
<gene>
    <name evidence="13" type="primary">CASP9</name>
</gene>
<dbReference type="Gene3D" id="1.10.533.10">
    <property type="entry name" value="Death Domain, Fas"/>
    <property type="match status" value="1"/>
</dbReference>
<dbReference type="PROSITE" id="PS50208">
    <property type="entry name" value="CASPASE_P20"/>
    <property type="match status" value="1"/>
</dbReference>
<dbReference type="Proteomes" id="UP000694923">
    <property type="component" value="Unplaced"/>
</dbReference>
<feature type="domain" description="Caspase family p10" evidence="9">
    <location>
        <begin position="407"/>
        <end position="491"/>
    </location>
</feature>
<keyword evidence="2" id="KW-0645">Protease</keyword>
<dbReference type="InterPro" id="IPR001315">
    <property type="entry name" value="CARD"/>
</dbReference>
<feature type="region of interest" description="Disordered" evidence="8">
    <location>
        <begin position="55"/>
        <end position="89"/>
    </location>
</feature>
<feature type="region of interest" description="Disordered" evidence="8">
    <location>
        <begin position="374"/>
        <end position="411"/>
    </location>
</feature>
<keyword evidence="4" id="KW-0378">Hydrolase</keyword>
<dbReference type="InterPro" id="IPR002138">
    <property type="entry name" value="Pept_C14_p10"/>
</dbReference>
<dbReference type="PROSITE" id="PS01122">
    <property type="entry name" value="CASPASE_CYS"/>
    <property type="match status" value="1"/>
</dbReference>
<dbReference type="SMART" id="SM00114">
    <property type="entry name" value="CARD"/>
    <property type="match status" value="1"/>
</dbReference>
<evidence type="ECO:0000256" key="3">
    <source>
        <dbReference type="ARBA" id="ARBA00022703"/>
    </source>
</evidence>
<dbReference type="InterPro" id="IPR016129">
    <property type="entry name" value="Caspase_his_AS"/>
</dbReference>
<evidence type="ECO:0000259" key="9">
    <source>
        <dbReference type="PROSITE" id="PS50207"/>
    </source>
</evidence>
<dbReference type="CDD" id="cd00032">
    <property type="entry name" value="CASc"/>
    <property type="match status" value="1"/>
</dbReference>
<dbReference type="PANTHER" id="PTHR47901">
    <property type="entry name" value="CASPASE RECRUITMENT DOMAIN-CONTAINING PROTEIN 18"/>
    <property type="match status" value="1"/>
</dbReference>
<dbReference type="SUPFAM" id="SSF52129">
    <property type="entry name" value="Caspase-like"/>
    <property type="match status" value="1"/>
</dbReference>
<evidence type="ECO:0000256" key="8">
    <source>
        <dbReference type="SAM" id="MobiDB-lite"/>
    </source>
</evidence>
<keyword evidence="6" id="KW-0865">Zymogen</keyword>
<feature type="domain" description="Caspase family p20" evidence="10">
    <location>
        <begin position="235"/>
        <end position="367"/>
    </location>
</feature>
<protein>
    <submittedName>
        <fullName evidence="13">Caspase-9</fullName>
    </submittedName>
</protein>
<dbReference type="InterPro" id="IPR002398">
    <property type="entry name" value="Pept_C14"/>
</dbReference>
<keyword evidence="5" id="KW-0788">Thiol protease</keyword>
<dbReference type="Pfam" id="PF00619">
    <property type="entry name" value="CARD"/>
    <property type="match status" value="1"/>
</dbReference>
<dbReference type="InterPro" id="IPR015917">
    <property type="entry name" value="Pept_C14A"/>
</dbReference>
<evidence type="ECO:0000256" key="5">
    <source>
        <dbReference type="ARBA" id="ARBA00022807"/>
    </source>
</evidence>
<dbReference type="SMART" id="SM00115">
    <property type="entry name" value="CASc"/>
    <property type="match status" value="1"/>
</dbReference>
<accession>A0ABM0QRT4</accession>
<feature type="region of interest" description="Disordered" evidence="8">
    <location>
        <begin position="1"/>
        <end position="36"/>
    </location>
</feature>
<organism evidence="12 13">
    <name type="scientific">Galeopterus variegatus</name>
    <name type="common">Malayan flying lemur</name>
    <name type="synonym">Cynocephalus variegatus</name>
    <dbReference type="NCBI Taxonomy" id="482537"/>
    <lineage>
        <taxon>Eukaryota</taxon>
        <taxon>Metazoa</taxon>
        <taxon>Chordata</taxon>
        <taxon>Craniata</taxon>
        <taxon>Vertebrata</taxon>
        <taxon>Euteleostomi</taxon>
        <taxon>Mammalia</taxon>
        <taxon>Eutheria</taxon>
        <taxon>Euarchontoglires</taxon>
        <taxon>Dermoptera</taxon>
        <taxon>Cynocephalidae</taxon>
        <taxon>Galeopterus</taxon>
    </lineage>
</organism>
<dbReference type="InterPro" id="IPR011600">
    <property type="entry name" value="Pept_C14_caspase"/>
</dbReference>
<evidence type="ECO:0000256" key="6">
    <source>
        <dbReference type="ARBA" id="ARBA00023145"/>
    </source>
</evidence>
<evidence type="ECO:0000313" key="12">
    <source>
        <dbReference type="Proteomes" id="UP000694923"/>
    </source>
</evidence>
<evidence type="ECO:0000259" key="11">
    <source>
        <dbReference type="PROSITE" id="PS50209"/>
    </source>
</evidence>
<dbReference type="SUPFAM" id="SSF47986">
    <property type="entry name" value="DEATH domain"/>
    <property type="match status" value="1"/>
</dbReference>
<dbReference type="InterPro" id="IPR029030">
    <property type="entry name" value="Caspase-like_dom_sf"/>
</dbReference>
<name>A0ABM0QRT4_GALVR</name>
<dbReference type="RefSeq" id="XP_008571075.1">
    <property type="nucleotide sequence ID" value="XM_008572853.1"/>
</dbReference>
<evidence type="ECO:0000256" key="7">
    <source>
        <dbReference type="RuleBase" id="RU003971"/>
    </source>
</evidence>
<evidence type="ECO:0000259" key="10">
    <source>
        <dbReference type="PROSITE" id="PS50208"/>
    </source>
</evidence>
<evidence type="ECO:0000256" key="4">
    <source>
        <dbReference type="ARBA" id="ARBA00022801"/>
    </source>
</evidence>